<sequence length="310" mass="34822">MEIKKVSIIGLGALGILFGHHLTKKMPKNDLRIIADQDRIGRYQTDGVYCNGERCEFHYVTPEEKCETADLLIFAVKYDGLEDSIQAARNHVGENTIILSLLNGISSEDVIGKAFGMDKILYSVAQGMDAVKVGNELTYANKGMICFGDREFGVISDKVKSVEAFFEKMELPYQVDTDMKKRLWGKFMLNVGVNQTVAVYRSDYGEIQREGQARDTMIAAMREVIALSEKEGVHLTEADLDYWLTVLGTLSPEGKPSMAQDVEAKRFSEVDLFSGTVLELGKKFGIPTPVNKELYERIKLMESEYESSYF</sequence>
<evidence type="ECO:0000256" key="8">
    <source>
        <dbReference type="ARBA" id="ARBA00023002"/>
    </source>
</evidence>
<comment type="caution">
    <text evidence="14">The sequence shown here is derived from an EMBL/GenBank/DDBJ whole genome shotgun (WGS) entry which is preliminary data.</text>
</comment>
<dbReference type="EC" id="1.1.1.169" evidence="4 11"/>
<evidence type="ECO:0000256" key="6">
    <source>
        <dbReference type="ARBA" id="ARBA00022655"/>
    </source>
</evidence>
<accession>A0A942T4V9</accession>
<dbReference type="Proteomes" id="UP000677265">
    <property type="component" value="Unassembled WGS sequence"/>
</dbReference>
<dbReference type="RefSeq" id="WP_213146735.1">
    <property type="nucleotide sequence ID" value="NZ_JAGYPE020000005.1"/>
</dbReference>
<evidence type="ECO:0000256" key="11">
    <source>
        <dbReference type="RuleBase" id="RU362068"/>
    </source>
</evidence>
<keyword evidence="6 11" id="KW-0566">Pantothenate biosynthesis</keyword>
<evidence type="ECO:0000256" key="5">
    <source>
        <dbReference type="ARBA" id="ARBA00019465"/>
    </source>
</evidence>
<evidence type="ECO:0000256" key="1">
    <source>
        <dbReference type="ARBA" id="ARBA00002919"/>
    </source>
</evidence>
<dbReference type="InterPro" id="IPR008927">
    <property type="entry name" value="6-PGluconate_DH-like_C_sf"/>
</dbReference>
<evidence type="ECO:0000256" key="4">
    <source>
        <dbReference type="ARBA" id="ARBA00013014"/>
    </source>
</evidence>
<dbReference type="AlphaFoldDB" id="A0A942T4V9"/>
<dbReference type="EMBL" id="JAGYPE020000005">
    <property type="protein sequence ID" value="MCH6264809.1"/>
    <property type="molecule type" value="Genomic_DNA"/>
</dbReference>
<comment type="function">
    <text evidence="1 11">Catalyzes the NADPH-dependent reduction of ketopantoate into pantoic acid.</text>
</comment>
<keyword evidence="16" id="KW-1185">Reference proteome</keyword>
<dbReference type="GO" id="GO:0050661">
    <property type="term" value="F:NADP binding"/>
    <property type="evidence" value="ECO:0007669"/>
    <property type="project" value="TreeGrafter"/>
</dbReference>
<feature type="domain" description="Ketopantoate reductase C-terminal" evidence="13">
    <location>
        <begin position="178"/>
        <end position="302"/>
    </location>
</feature>
<dbReference type="InterPro" id="IPR013332">
    <property type="entry name" value="KPR_N"/>
</dbReference>
<dbReference type="Pfam" id="PF08546">
    <property type="entry name" value="ApbA_C"/>
    <property type="match status" value="1"/>
</dbReference>
<dbReference type="InterPro" id="IPR050838">
    <property type="entry name" value="Ketopantoate_reductase"/>
</dbReference>
<dbReference type="NCBIfam" id="TIGR00745">
    <property type="entry name" value="apbA_panE"/>
    <property type="match status" value="1"/>
</dbReference>
<name>A0A942T4V9_9BACI</name>
<dbReference type="EMBL" id="JAGYPE010000007">
    <property type="protein sequence ID" value="MBS4186465.1"/>
    <property type="molecule type" value="Genomic_DNA"/>
</dbReference>
<evidence type="ECO:0000256" key="7">
    <source>
        <dbReference type="ARBA" id="ARBA00022857"/>
    </source>
</evidence>
<protein>
    <recommendedName>
        <fullName evidence="5 11">2-dehydropantoate 2-reductase</fullName>
        <ecNumber evidence="4 11">1.1.1.169</ecNumber>
    </recommendedName>
    <alternativeName>
        <fullName evidence="9 11">Ketopantoate reductase</fullName>
    </alternativeName>
</protein>
<comment type="similarity">
    <text evidence="3 11">Belongs to the ketopantoate reductase family.</text>
</comment>
<dbReference type="Pfam" id="PF02558">
    <property type="entry name" value="ApbA"/>
    <property type="match status" value="1"/>
</dbReference>
<evidence type="ECO:0000259" key="12">
    <source>
        <dbReference type="Pfam" id="PF02558"/>
    </source>
</evidence>
<evidence type="ECO:0000256" key="2">
    <source>
        <dbReference type="ARBA" id="ARBA00004994"/>
    </source>
</evidence>
<dbReference type="SUPFAM" id="SSF51735">
    <property type="entry name" value="NAD(P)-binding Rossmann-fold domains"/>
    <property type="match status" value="1"/>
</dbReference>
<evidence type="ECO:0000313" key="15">
    <source>
        <dbReference type="EMBL" id="MCH6264809.1"/>
    </source>
</evidence>
<organism evidence="14">
    <name type="scientific">Neobacillus citreus</name>
    <dbReference type="NCBI Taxonomy" id="2833578"/>
    <lineage>
        <taxon>Bacteria</taxon>
        <taxon>Bacillati</taxon>
        <taxon>Bacillota</taxon>
        <taxon>Bacilli</taxon>
        <taxon>Bacillales</taxon>
        <taxon>Bacillaceae</taxon>
        <taxon>Neobacillus</taxon>
    </lineage>
</organism>
<gene>
    <name evidence="15" type="ORF">KHB02_004620</name>
    <name evidence="14" type="ORF">KHB02_34435</name>
</gene>
<dbReference type="InterPro" id="IPR013752">
    <property type="entry name" value="KPA_reductase"/>
</dbReference>
<dbReference type="Gene3D" id="1.10.1040.10">
    <property type="entry name" value="N-(1-d-carboxylethyl)-l-norvaline Dehydrogenase, domain 2"/>
    <property type="match status" value="1"/>
</dbReference>
<dbReference type="PANTHER" id="PTHR43765">
    <property type="entry name" value="2-DEHYDROPANTOATE 2-REDUCTASE-RELATED"/>
    <property type="match status" value="1"/>
</dbReference>
<evidence type="ECO:0000313" key="16">
    <source>
        <dbReference type="Proteomes" id="UP000677265"/>
    </source>
</evidence>
<evidence type="ECO:0000259" key="13">
    <source>
        <dbReference type="Pfam" id="PF08546"/>
    </source>
</evidence>
<dbReference type="PANTHER" id="PTHR43765:SF2">
    <property type="entry name" value="2-DEHYDROPANTOATE 2-REDUCTASE"/>
    <property type="match status" value="1"/>
</dbReference>
<evidence type="ECO:0000256" key="3">
    <source>
        <dbReference type="ARBA" id="ARBA00007870"/>
    </source>
</evidence>
<dbReference type="InterPro" id="IPR036291">
    <property type="entry name" value="NAD(P)-bd_dom_sf"/>
</dbReference>
<dbReference type="InterPro" id="IPR003710">
    <property type="entry name" value="ApbA"/>
</dbReference>
<dbReference type="GO" id="GO:0005737">
    <property type="term" value="C:cytoplasm"/>
    <property type="evidence" value="ECO:0007669"/>
    <property type="project" value="TreeGrafter"/>
</dbReference>
<comment type="pathway">
    <text evidence="2 11">Cofactor biosynthesis; (R)-pantothenate biosynthesis; (R)-pantoate from 3-methyl-2-oxobutanoate: step 2/2.</text>
</comment>
<dbReference type="GO" id="GO:0015940">
    <property type="term" value="P:pantothenate biosynthetic process"/>
    <property type="evidence" value="ECO:0007669"/>
    <property type="project" value="UniProtKB-KW"/>
</dbReference>
<dbReference type="Gene3D" id="3.40.50.720">
    <property type="entry name" value="NAD(P)-binding Rossmann-like Domain"/>
    <property type="match status" value="1"/>
</dbReference>
<evidence type="ECO:0000256" key="10">
    <source>
        <dbReference type="ARBA" id="ARBA00048793"/>
    </source>
</evidence>
<feature type="domain" description="Ketopantoate reductase N-terminal" evidence="12">
    <location>
        <begin position="7"/>
        <end position="149"/>
    </location>
</feature>
<dbReference type="InterPro" id="IPR013328">
    <property type="entry name" value="6PGD_dom2"/>
</dbReference>
<evidence type="ECO:0000256" key="9">
    <source>
        <dbReference type="ARBA" id="ARBA00032024"/>
    </source>
</evidence>
<dbReference type="GO" id="GO:0008677">
    <property type="term" value="F:2-dehydropantoate 2-reductase activity"/>
    <property type="evidence" value="ECO:0007669"/>
    <property type="project" value="UniProtKB-EC"/>
</dbReference>
<keyword evidence="7 11" id="KW-0521">NADP</keyword>
<proteinExistence type="inferred from homology"/>
<comment type="catalytic activity">
    <reaction evidence="10 11">
        <text>(R)-pantoate + NADP(+) = 2-dehydropantoate + NADPH + H(+)</text>
        <dbReference type="Rhea" id="RHEA:16233"/>
        <dbReference type="ChEBI" id="CHEBI:11561"/>
        <dbReference type="ChEBI" id="CHEBI:15378"/>
        <dbReference type="ChEBI" id="CHEBI:15980"/>
        <dbReference type="ChEBI" id="CHEBI:57783"/>
        <dbReference type="ChEBI" id="CHEBI:58349"/>
        <dbReference type="EC" id="1.1.1.169"/>
    </reaction>
</comment>
<evidence type="ECO:0000313" key="14">
    <source>
        <dbReference type="EMBL" id="MBS4186465.1"/>
    </source>
</evidence>
<dbReference type="SUPFAM" id="SSF48179">
    <property type="entry name" value="6-phosphogluconate dehydrogenase C-terminal domain-like"/>
    <property type="match status" value="1"/>
</dbReference>
<reference evidence="14" key="1">
    <citation type="submission" date="2021-05" db="EMBL/GenBank/DDBJ databases">
        <title>Novel Bacillus species.</title>
        <authorList>
            <person name="Liu G."/>
        </authorList>
    </citation>
    <scope>NUCLEOTIDE SEQUENCE</scope>
    <source>
        <strain evidence="14 16">FJAT-50051</strain>
    </source>
</reference>
<keyword evidence="8 11" id="KW-0560">Oxidoreductase</keyword>